<dbReference type="InterPro" id="IPR025334">
    <property type="entry name" value="DUF4240"/>
</dbReference>
<name>A0A1Y0EJX4_9BURK</name>
<keyword evidence="4" id="KW-1185">Reference proteome</keyword>
<protein>
    <recommendedName>
        <fullName evidence="2">DUF4240 domain-containing protein</fullName>
    </recommendedName>
</protein>
<dbReference type="EMBL" id="CP021455">
    <property type="protein sequence ID" value="ARU03876.1"/>
    <property type="molecule type" value="Genomic_DNA"/>
</dbReference>
<proteinExistence type="predicted"/>
<dbReference type="Pfam" id="PF14024">
    <property type="entry name" value="DUF4240"/>
    <property type="match status" value="1"/>
</dbReference>
<feature type="region of interest" description="Disordered" evidence="1">
    <location>
        <begin position="136"/>
        <end position="181"/>
    </location>
</feature>
<evidence type="ECO:0000313" key="3">
    <source>
        <dbReference type="EMBL" id="ARU03876.1"/>
    </source>
</evidence>
<reference evidence="3 4" key="1">
    <citation type="submission" date="2017-05" db="EMBL/GenBank/DDBJ databases">
        <authorList>
            <person name="Song R."/>
            <person name="Chenine A.L."/>
            <person name="Ruprecht R.M."/>
        </authorList>
    </citation>
    <scope>NUCLEOTIDE SEQUENCE [LARGE SCALE GENOMIC DNA]</scope>
    <source>
        <strain evidence="3 4">DSM 26136</strain>
    </source>
</reference>
<dbReference type="RefSeq" id="WP_087277338.1">
    <property type="nucleotide sequence ID" value="NZ_CP021455.1"/>
</dbReference>
<gene>
    <name evidence="3" type="ORF">CCO03_03540</name>
</gene>
<accession>A0A1Y0EJX4</accession>
<organism evidence="3 4">
    <name type="scientific">Comamonas serinivorans</name>
    <dbReference type="NCBI Taxonomy" id="1082851"/>
    <lineage>
        <taxon>Bacteria</taxon>
        <taxon>Pseudomonadati</taxon>
        <taxon>Pseudomonadota</taxon>
        <taxon>Betaproteobacteria</taxon>
        <taxon>Burkholderiales</taxon>
        <taxon>Comamonadaceae</taxon>
        <taxon>Comamonas</taxon>
    </lineage>
</organism>
<feature type="compositionally biased region" description="Low complexity" evidence="1">
    <location>
        <begin position="142"/>
        <end position="151"/>
    </location>
</feature>
<dbReference type="OrthoDB" id="6200718at2"/>
<dbReference type="Proteomes" id="UP000196138">
    <property type="component" value="Chromosome"/>
</dbReference>
<evidence type="ECO:0000256" key="1">
    <source>
        <dbReference type="SAM" id="MobiDB-lite"/>
    </source>
</evidence>
<sequence length="181" mass="20248">MTEAQFWQLIDTLRDEAPPDPAQRLAELLGGDVQQLVAFHRWWTLKADAAYDWPLWDAAYVLLGGCSDDGFWDFRQALVGRGQAAYEAITRDPDAIVDWFEDEDDFYDQTQALGELNHGVQRVWRALTGAADHAGIEHPDLTLRTTPTGTPRPDDADEEAGLRASVPRGFARYAEDGDAED</sequence>
<feature type="domain" description="DUF4240" evidence="2">
    <location>
        <begin position="1"/>
        <end position="105"/>
    </location>
</feature>
<evidence type="ECO:0000259" key="2">
    <source>
        <dbReference type="Pfam" id="PF14024"/>
    </source>
</evidence>
<evidence type="ECO:0000313" key="4">
    <source>
        <dbReference type="Proteomes" id="UP000196138"/>
    </source>
</evidence>
<dbReference type="AlphaFoldDB" id="A0A1Y0EJX4"/>
<dbReference type="KEGG" id="cser:CCO03_03540"/>